<dbReference type="EC" id="6.1.1.4" evidence="9"/>
<dbReference type="Gene3D" id="3.40.50.620">
    <property type="entry name" value="HUPs"/>
    <property type="match status" value="2"/>
</dbReference>
<evidence type="ECO:0000256" key="8">
    <source>
        <dbReference type="ARBA" id="ARBA00047469"/>
    </source>
</evidence>
<dbReference type="PANTHER" id="PTHR43740:SF2">
    <property type="entry name" value="LEUCINE--TRNA LIGASE, MITOCHONDRIAL"/>
    <property type="match status" value="1"/>
</dbReference>
<evidence type="ECO:0000256" key="10">
    <source>
        <dbReference type="RuleBase" id="RU363039"/>
    </source>
</evidence>
<dbReference type="SUPFAM" id="SSF52374">
    <property type="entry name" value="Nucleotidylyl transferase"/>
    <property type="match status" value="1"/>
</dbReference>
<dbReference type="GO" id="GO:0005829">
    <property type="term" value="C:cytosol"/>
    <property type="evidence" value="ECO:0007669"/>
    <property type="project" value="TreeGrafter"/>
</dbReference>
<gene>
    <name evidence="9" type="primary">leuS</name>
    <name evidence="14" type="ORF">FPD38_01165</name>
</gene>
<dbReference type="Pfam" id="PF13603">
    <property type="entry name" value="tRNA-synt_1_2"/>
    <property type="match status" value="1"/>
</dbReference>
<reference evidence="14 15" key="1">
    <citation type="submission" date="2019-07" db="EMBL/GenBank/DDBJ databases">
        <title>Rapid identification of Enteric Bacteria from Whole Genome Sequences (WGS) using Average Nucleotide Identity (ANI).</title>
        <authorList>
            <person name="Lane C."/>
        </authorList>
    </citation>
    <scope>NUCLEOTIDE SEQUENCE [LARGE SCALE GENOMIC DNA]</scope>
    <source>
        <strain evidence="14 15">2016D-0084</strain>
    </source>
</reference>
<feature type="domain" description="Methionyl/Valyl/Leucyl/Isoleucyl-tRNA synthetase anticodon-binding" evidence="11">
    <location>
        <begin position="657"/>
        <end position="774"/>
    </location>
</feature>
<protein>
    <recommendedName>
        <fullName evidence="9">Leucine--tRNA ligase</fullName>
        <ecNumber evidence="9">6.1.1.4</ecNumber>
    </recommendedName>
    <alternativeName>
        <fullName evidence="9">Leucyl-tRNA synthetase</fullName>
        <shortName evidence="9">LeuRS</shortName>
    </alternativeName>
</protein>
<evidence type="ECO:0000259" key="13">
    <source>
        <dbReference type="Pfam" id="PF13603"/>
    </source>
</evidence>
<evidence type="ECO:0000256" key="2">
    <source>
        <dbReference type="ARBA" id="ARBA00022490"/>
    </source>
</evidence>
<evidence type="ECO:0000256" key="4">
    <source>
        <dbReference type="ARBA" id="ARBA00022741"/>
    </source>
</evidence>
<dbReference type="InterPro" id="IPR009008">
    <property type="entry name" value="Val/Leu/Ile-tRNA-synth_edit"/>
</dbReference>
<evidence type="ECO:0000259" key="12">
    <source>
        <dbReference type="Pfam" id="PF09334"/>
    </source>
</evidence>
<dbReference type="InterPro" id="IPR015413">
    <property type="entry name" value="Methionyl/Leucyl_tRNA_Synth"/>
</dbReference>
<evidence type="ECO:0000259" key="11">
    <source>
        <dbReference type="Pfam" id="PF08264"/>
    </source>
</evidence>
<dbReference type="AlphaFoldDB" id="A0A5C7DUV3"/>
<dbReference type="NCBIfam" id="TIGR00396">
    <property type="entry name" value="leuS_bact"/>
    <property type="match status" value="1"/>
</dbReference>
<feature type="domain" description="Methionyl/Leucyl tRNA synthetase" evidence="12">
    <location>
        <begin position="34"/>
        <end position="180"/>
    </location>
</feature>
<evidence type="ECO:0000256" key="1">
    <source>
        <dbReference type="ARBA" id="ARBA00005594"/>
    </source>
</evidence>
<evidence type="ECO:0000256" key="5">
    <source>
        <dbReference type="ARBA" id="ARBA00022840"/>
    </source>
</evidence>
<accession>A0A5C7DUV3</accession>
<dbReference type="SUPFAM" id="SSF50677">
    <property type="entry name" value="ValRS/IleRS/LeuRS editing domain"/>
    <property type="match status" value="1"/>
</dbReference>
<evidence type="ECO:0000256" key="9">
    <source>
        <dbReference type="HAMAP-Rule" id="MF_00049"/>
    </source>
</evidence>
<dbReference type="HAMAP" id="MF_00049_B">
    <property type="entry name" value="Leu_tRNA_synth_B"/>
    <property type="match status" value="1"/>
</dbReference>
<dbReference type="Proteomes" id="UP000321629">
    <property type="component" value="Unassembled WGS sequence"/>
</dbReference>
<sequence length="808" mass="93349">MAYEAAKIEKKWQQKWQDSAYFEPKNDFSLPKKYVLSMFPYPSGRIHMGHVRNYSIGDAIARYYRKKGYNVLHPIGFDSFGMPAENAAIKHGIHPKKWTYENIDYMKKELFSLGFSFSNKQMLATSDPLYTKFEQEIFIKMYEKGLIYTKEAEVNWCENDKTVLANEQVEDGKCWRCGHDVVRKKMPGYYIKITAYADELLNDLKKLEGRWPNQVLTMQENWIGKSEGLSFDFALQDERISATKVNVFTTRVETIYGVSYIALAPDHEIVNELIAKNLLEKDVIEKIQNIQNQTPRQRQASKKEGYFLNLYATHPLSGEKIPLWVANFVLSDYGSGAVMSVPAHDERDYEFAQEYKLNIKKVIFKDDNDKECHTIKEGRLINSAEFDNLECNEAREKIIAKMQELGIGKKVTNFKIRDWGVSRQRYWGAPIPMIKCQDCGIVAQEIKNLPITLPEDVVINGEGNPLDKHEDWKKCTCPKCGKKAQKESDTLDTFFESSWYFARFASDSVTWQEKAVDKKSVDYWMSVDEYIGGIEHAILHLLYARFFQKALRDLGYLKDDEPFSRLLTQGMVTKDGFKMSKSKGNVVDPDYIIQKYGADSARLFILFAAPPAKELEWNDSALEGAFKFINRLYERAINLTPGNLEDIVHSDLNKDEKYARMKVYEALKKSFEVYEGNFAFNTLIASCMEALNALSQIQNEKLLKEAFYIILNILEPIIPHVCFELSEHLFKCGNFKILDIKEEVFIKDSFTIAISVNGKKRGEIEISSQTSKDEILTLAKQNVSKWIFDKELLKEIYIDKKLVNLVVK</sequence>
<dbReference type="CDD" id="cd00812">
    <property type="entry name" value="LeuRS_core"/>
    <property type="match status" value="1"/>
</dbReference>
<keyword evidence="6 9" id="KW-0648">Protein biosynthesis</keyword>
<dbReference type="PRINTS" id="PR00985">
    <property type="entry name" value="TRNASYNTHLEU"/>
</dbReference>
<keyword evidence="4 9" id="KW-0547">Nucleotide-binding</keyword>
<dbReference type="GO" id="GO:0002161">
    <property type="term" value="F:aminoacyl-tRNA deacylase activity"/>
    <property type="evidence" value="ECO:0007669"/>
    <property type="project" value="InterPro"/>
</dbReference>
<dbReference type="SUPFAM" id="SSF47323">
    <property type="entry name" value="Anticodon-binding domain of a subclass of class I aminoacyl-tRNA synthetases"/>
    <property type="match status" value="1"/>
</dbReference>
<evidence type="ECO:0000256" key="7">
    <source>
        <dbReference type="ARBA" id="ARBA00023146"/>
    </source>
</evidence>
<comment type="caution">
    <text evidence="14">The sequence shown here is derived from an EMBL/GenBank/DDBJ whole genome shotgun (WGS) entry which is preliminary data.</text>
</comment>
<keyword evidence="5 9" id="KW-0067">ATP-binding</keyword>
<dbReference type="Gene3D" id="1.10.730.10">
    <property type="entry name" value="Isoleucyl-tRNA Synthetase, Domain 1"/>
    <property type="match status" value="2"/>
</dbReference>
<dbReference type="Gene3D" id="3.10.20.590">
    <property type="match status" value="1"/>
</dbReference>
<keyword evidence="3 9" id="KW-0436">Ligase</keyword>
<dbReference type="CDD" id="cd07958">
    <property type="entry name" value="Anticodon_Ia_Leu_BEm"/>
    <property type="match status" value="1"/>
</dbReference>
<comment type="catalytic activity">
    <reaction evidence="8 9">
        <text>tRNA(Leu) + L-leucine + ATP = L-leucyl-tRNA(Leu) + AMP + diphosphate</text>
        <dbReference type="Rhea" id="RHEA:11688"/>
        <dbReference type="Rhea" id="RHEA-COMP:9613"/>
        <dbReference type="Rhea" id="RHEA-COMP:9622"/>
        <dbReference type="ChEBI" id="CHEBI:30616"/>
        <dbReference type="ChEBI" id="CHEBI:33019"/>
        <dbReference type="ChEBI" id="CHEBI:57427"/>
        <dbReference type="ChEBI" id="CHEBI:78442"/>
        <dbReference type="ChEBI" id="CHEBI:78494"/>
        <dbReference type="ChEBI" id="CHEBI:456215"/>
        <dbReference type="EC" id="6.1.1.4"/>
    </reaction>
</comment>
<dbReference type="PANTHER" id="PTHR43740">
    <property type="entry name" value="LEUCYL-TRNA SYNTHETASE"/>
    <property type="match status" value="1"/>
</dbReference>
<comment type="similarity">
    <text evidence="1 9 10">Belongs to the class-I aminoacyl-tRNA synthetase family.</text>
</comment>
<dbReference type="FunFam" id="1.10.730.10:FF:000002">
    <property type="entry name" value="Leucine--tRNA ligase"/>
    <property type="match status" value="1"/>
</dbReference>
<dbReference type="InterPro" id="IPR025709">
    <property type="entry name" value="Leu_tRNA-synth_edit"/>
</dbReference>
<feature type="binding site" evidence="9">
    <location>
        <position position="581"/>
    </location>
    <ligand>
        <name>ATP</name>
        <dbReference type="ChEBI" id="CHEBI:30616"/>
    </ligand>
</feature>
<evidence type="ECO:0000256" key="3">
    <source>
        <dbReference type="ARBA" id="ARBA00022598"/>
    </source>
</evidence>
<keyword evidence="7 9" id="KW-0030">Aminoacyl-tRNA synthetase</keyword>
<dbReference type="GO" id="GO:0006429">
    <property type="term" value="P:leucyl-tRNA aminoacylation"/>
    <property type="evidence" value="ECO:0007669"/>
    <property type="project" value="UniProtKB-UniRule"/>
</dbReference>
<dbReference type="InterPro" id="IPR002302">
    <property type="entry name" value="Leu-tRNA-ligase"/>
</dbReference>
<organism evidence="14 15">
    <name type="scientific">Campylobacter volucris</name>
    <dbReference type="NCBI Taxonomy" id="1031542"/>
    <lineage>
        <taxon>Bacteria</taxon>
        <taxon>Pseudomonadati</taxon>
        <taxon>Campylobacterota</taxon>
        <taxon>Epsilonproteobacteria</taxon>
        <taxon>Campylobacterales</taxon>
        <taxon>Campylobacteraceae</taxon>
        <taxon>Campylobacter</taxon>
    </lineage>
</organism>
<dbReference type="InterPro" id="IPR009080">
    <property type="entry name" value="tRNAsynth_Ia_anticodon-bd"/>
</dbReference>
<comment type="subcellular location">
    <subcellularLocation>
        <location evidence="9">Cytoplasm</location>
    </subcellularLocation>
</comment>
<dbReference type="EMBL" id="VOWJ01000013">
    <property type="protein sequence ID" value="TXE89335.1"/>
    <property type="molecule type" value="Genomic_DNA"/>
</dbReference>
<name>A0A5C7DUV3_9BACT</name>
<keyword evidence="2 9" id="KW-0963">Cytoplasm</keyword>
<evidence type="ECO:0000256" key="6">
    <source>
        <dbReference type="ARBA" id="ARBA00022917"/>
    </source>
</evidence>
<feature type="domain" description="Methionyl/Leucyl tRNA synthetase" evidence="12">
    <location>
        <begin position="561"/>
        <end position="621"/>
    </location>
</feature>
<proteinExistence type="inferred from homology"/>
<dbReference type="GO" id="GO:0005524">
    <property type="term" value="F:ATP binding"/>
    <property type="evidence" value="ECO:0007669"/>
    <property type="project" value="UniProtKB-UniRule"/>
</dbReference>
<dbReference type="GO" id="GO:0004823">
    <property type="term" value="F:leucine-tRNA ligase activity"/>
    <property type="evidence" value="ECO:0007669"/>
    <property type="project" value="UniProtKB-UniRule"/>
</dbReference>
<dbReference type="RefSeq" id="WP_147554970.1">
    <property type="nucleotide sequence ID" value="NZ_VOWJ01000013.1"/>
</dbReference>
<evidence type="ECO:0000313" key="15">
    <source>
        <dbReference type="Proteomes" id="UP000321629"/>
    </source>
</evidence>
<feature type="short sequence motif" description="'KMSKS' region" evidence="9">
    <location>
        <begin position="578"/>
        <end position="582"/>
    </location>
</feature>
<evidence type="ECO:0000313" key="14">
    <source>
        <dbReference type="EMBL" id="TXE89335.1"/>
    </source>
</evidence>
<dbReference type="Pfam" id="PF09334">
    <property type="entry name" value="tRNA-synt_1g"/>
    <property type="match status" value="2"/>
</dbReference>
<dbReference type="InterPro" id="IPR001412">
    <property type="entry name" value="aa-tRNA-synth_I_CS"/>
</dbReference>
<dbReference type="PROSITE" id="PS00178">
    <property type="entry name" value="AA_TRNA_LIGASE_I"/>
    <property type="match status" value="1"/>
</dbReference>
<dbReference type="InterPro" id="IPR014729">
    <property type="entry name" value="Rossmann-like_a/b/a_fold"/>
</dbReference>
<dbReference type="Pfam" id="PF08264">
    <property type="entry name" value="Anticodon_1"/>
    <property type="match status" value="1"/>
</dbReference>
<feature type="domain" description="Leucyl-tRNA synthetase editing" evidence="13">
    <location>
        <begin position="220"/>
        <end position="402"/>
    </location>
</feature>
<dbReference type="InterPro" id="IPR013155">
    <property type="entry name" value="M/V/L/I-tRNA-synth_anticd-bd"/>
</dbReference>
<feature type="short sequence motif" description="'HIGH' region" evidence="9">
    <location>
        <begin position="40"/>
        <end position="50"/>
    </location>
</feature>